<keyword evidence="2" id="KW-1185">Reference proteome</keyword>
<proteinExistence type="predicted"/>
<dbReference type="Gene3D" id="3.90.50.10">
    <property type="entry name" value="Photosynthetic Reaction Center, subunit H, domain 2"/>
    <property type="match status" value="1"/>
</dbReference>
<sequence>MNALWNYRPSVWDYRESTWTLDSDLVGYEVEATDGRLGSVVRATSSPGAAHLVVDAVPAAGRRVVPALAVSSIRHDERTVRVDLTRVQLLSAPAHEDAEIDDSVRARVDRYFSGLDRR</sequence>
<protein>
    <recommendedName>
        <fullName evidence="3">PRC-barrel domain-containing protein</fullName>
    </recommendedName>
</protein>
<dbReference type="SUPFAM" id="SSF50346">
    <property type="entry name" value="PRC-barrel domain"/>
    <property type="match status" value="1"/>
</dbReference>
<evidence type="ECO:0000313" key="2">
    <source>
        <dbReference type="Proteomes" id="UP001074726"/>
    </source>
</evidence>
<organism evidence="1 2">
    <name type="scientific">Nocardioides pini</name>
    <dbReference type="NCBI Taxonomy" id="2975053"/>
    <lineage>
        <taxon>Bacteria</taxon>
        <taxon>Bacillati</taxon>
        <taxon>Actinomycetota</taxon>
        <taxon>Actinomycetes</taxon>
        <taxon>Propionibacteriales</taxon>
        <taxon>Nocardioidaceae</taxon>
        <taxon>Nocardioides</taxon>
    </lineage>
</organism>
<dbReference type="Proteomes" id="UP001074726">
    <property type="component" value="Unassembled WGS sequence"/>
</dbReference>
<evidence type="ECO:0000313" key="1">
    <source>
        <dbReference type="EMBL" id="MCY4727422.1"/>
    </source>
</evidence>
<comment type="caution">
    <text evidence="1">The sequence shown here is derived from an EMBL/GenBank/DDBJ whole genome shotgun (WGS) entry which is preliminary data.</text>
</comment>
<name>A0ABT4CHQ1_9ACTN</name>
<dbReference type="InterPro" id="IPR011033">
    <property type="entry name" value="PRC_barrel-like_sf"/>
</dbReference>
<evidence type="ECO:0008006" key="3">
    <source>
        <dbReference type="Google" id="ProtNLM"/>
    </source>
</evidence>
<reference evidence="1" key="1">
    <citation type="submission" date="2022-08" db="EMBL/GenBank/DDBJ databases">
        <title>Genome sequencing of Nocardioides sp. STR2.</title>
        <authorList>
            <person name="So Y."/>
        </authorList>
    </citation>
    <scope>NUCLEOTIDE SEQUENCE</scope>
    <source>
        <strain evidence="1">STR2</strain>
    </source>
</reference>
<dbReference type="EMBL" id="JAPPUX010000004">
    <property type="protein sequence ID" value="MCY4727422.1"/>
    <property type="molecule type" value="Genomic_DNA"/>
</dbReference>
<dbReference type="RefSeq" id="WP_268112381.1">
    <property type="nucleotide sequence ID" value="NZ_JAPPUX010000004.1"/>
</dbReference>
<accession>A0ABT4CHQ1</accession>
<dbReference type="InterPro" id="IPR014747">
    <property type="entry name" value="Bac_photo_RC_H_C"/>
</dbReference>
<gene>
    <name evidence="1" type="ORF">NYO98_14130</name>
</gene>